<dbReference type="Proteomes" id="UP001209878">
    <property type="component" value="Unassembled WGS sequence"/>
</dbReference>
<dbReference type="AlphaFoldDB" id="A0AAD9KQT1"/>
<gene>
    <name evidence="1" type="ORF">NP493_766g00032</name>
</gene>
<accession>A0AAD9KQT1</accession>
<name>A0AAD9KQT1_RIDPI</name>
<reference evidence="1" key="1">
    <citation type="journal article" date="2023" name="Mol. Biol. Evol.">
        <title>Third-Generation Sequencing Reveals the Adaptive Role of the Epigenome in Three Deep-Sea Polychaetes.</title>
        <authorList>
            <person name="Perez M."/>
            <person name="Aroh O."/>
            <person name="Sun Y."/>
            <person name="Lan Y."/>
            <person name="Juniper S.K."/>
            <person name="Young C.R."/>
            <person name="Angers B."/>
            <person name="Qian P.Y."/>
        </authorList>
    </citation>
    <scope>NUCLEOTIDE SEQUENCE</scope>
    <source>
        <strain evidence="1">R07B-5</strain>
    </source>
</reference>
<sequence length="125" mass="14052">MRRREATLAATSGQITASDVSCCRSVRHVAAQCVDLATDAIASNAHHQHPLAEKWLLGNGELNRTVCGICAKFRVHRKGRTLRVRIVEHISKKSHYDIYTKRPKDALSIANVSDRNLSRSVHKKW</sequence>
<protein>
    <submittedName>
        <fullName evidence="1">Uncharacterized protein</fullName>
    </submittedName>
</protein>
<evidence type="ECO:0000313" key="1">
    <source>
        <dbReference type="EMBL" id="KAK2174943.1"/>
    </source>
</evidence>
<proteinExistence type="predicted"/>
<comment type="caution">
    <text evidence="1">The sequence shown here is derived from an EMBL/GenBank/DDBJ whole genome shotgun (WGS) entry which is preliminary data.</text>
</comment>
<dbReference type="EMBL" id="JAODUO010000764">
    <property type="protein sequence ID" value="KAK2174943.1"/>
    <property type="molecule type" value="Genomic_DNA"/>
</dbReference>
<organism evidence="1 2">
    <name type="scientific">Ridgeia piscesae</name>
    <name type="common">Tubeworm</name>
    <dbReference type="NCBI Taxonomy" id="27915"/>
    <lineage>
        <taxon>Eukaryota</taxon>
        <taxon>Metazoa</taxon>
        <taxon>Spiralia</taxon>
        <taxon>Lophotrochozoa</taxon>
        <taxon>Annelida</taxon>
        <taxon>Polychaeta</taxon>
        <taxon>Sedentaria</taxon>
        <taxon>Canalipalpata</taxon>
        <taxon>Sabellida</taxon>
        <taxon>Siboglinidae</taxon>
        <taxon>Ridgeia</taxon>
    </lineage>
</organism>
<evidence type="ECO:0000313" key="2">
    <source>
        <dbReference type="Proteomes" id="UP001209878"/>
    </source>
</evidence>
<keyword evidence="2" id="KW-1185">Reference proteome</keyword>